<dbReference type="Proteomes" id="UP000774326">
    <property type="component" value="Unassembled WGS sequence"/>
</dbReference>
<name>A0A9P8TIW7_WICPI</name>
<evidence type="ECO:0000313" key="2">
    <source>
        <dbReference type="Proteomes" id="UP000774326"/>
    </source>
</evidence>
<dbReference type="AlphaFoldDB" id="A0A9P8TIW7"/>
<proteinExistence type="predicted"/>
<organism evidence="1 2">
    <name type="scientific">Wickerhamomyces pijperi</name>
    <name type="common">Yeast</name>
    <name type="synonym">Pichia pijperi</name>
    <dbReference type="NCBI Taxonomy" id="599730"/>
    <lineage>
        <taxon>Eukaryota</taxon>
        <taxon>Fungi</taxon>
        <taxon>Dikarya</taxon>
        <taxon>Ascomycota</taxon>
        <taxon>Saccharomycotina</taxon>
        <taxon>Saccharomycetes</taxon>
        <taxon>Phaffomycetales</taxon>
        <taxon>Wickerhamomycetaceae</taxon>
        <taxon>Wickerhamomyces</taxon>
    </lineage>
</organism>
<comment type="caution">
    <text evidence="1">The sequence shown here is derived from an EMBL/GenBank/DDBJ whole genome shotgun (WGS) entry which is preliminary data.</text>
</comment>
<accession>A0A9P8TIW7</accession>
<keyword evidence="2" id="KW-1185">Reference proteome</keyword>
<evidence type="ECO:0000313" key="1">
    <source>
        <dbReference type="EMBL" id="KAH3680300.1"/>
    </source>
</evidence>
<gene>
    <name evidence="1" type="ORF">WICPIJ_008329</name>
</gene>
<sequence length="89" mass="9740">MEFLPWPFILFNLLPDPISQMFIVASSPAVANHLPSGDTAMVLMAPECPVKILTALPLAISHIRQVLSADPVNTYCELGWKVTVSTSFK</sequence>
<dbReference type="EMBL" id="JAEUBG010004755">
    <property type="protein sequence ID" value="KAH3680300.1"/>
    <property type="molecule type" value="Genomic_DNA"/>
</dbReference>
<protein>
    <submittedName>
        <fullName evidence="1">Uncharacterized protein</fullName>
    </submittedName>
</protein>
<reference evidence="1" key="1">
    <citation type="journal article" date="2021" name="Open Biol.">
        <title>Shared evolutionary footprints suggest mitochondrial oxidative damage underlies multiple complex I losses in fungi.</title>
        <authorList>
            <person name="Schikora-Tamarit M.A."/>
            <person name="Marcet-Houben M."/>
            <person name="Nosek J."/>
            <person name="Gabaldon T."/>
        </authorList>
    </citation>
    <scope>NUCLEOTIDE SEQUENCE</scope>
    <source>
        <strain evidence="1">CBS2887</strain>
    </source>
</reference>
<reference evidence="1" key="2">
    <citation type="submission" date="2021-01" db="EMBL/GenBank/DDBJ databases">
        <authorList>
            <person name="Schikora-Tamarit M.A."/>
        </authorList>
    </citation>
    <scope>NUCLEOTIDE SEQUENCE</scope>
    <source>
        <strain evidence="1">CBS2887</strain>
    </source>
</reference>